<dbReference type="Gene3D" id="2.40.30.10">
    <property type="entry name" value="Translation factors"/>
    <property type="match status" value="1"/>
</dbReference>
<protein>
    <submittedName>
        <fullName evidence="2">Siderophore-interacting protein</fullName>
    </submittedName>
</protein>
<dbReference type="Pfam" id="PF08021">
    <property type="entry name" value="FAD_binding_9"/>
    <property type="match status" value="1"/>
</dbReference>
<dbReference type="Proteomes" id="UP001597361">
    <property type="component" value="Unassembled WGS sequence"/>
</dbReference>
<dbReference type="InterPro" id="IPR017927">
    <property type="entry name" value="FAD-bd_FR_type"/>
</dbReference>
<dbReference type="InterPro" id="IPR017938">
    <property type="entry name" value="Riboflavin_synthase-like_b-brl"/>
</dbReference>
<feature type="domain" description="FAD-binding FR-type" evidence="1">
    <location>
        <begin position="11"/>
        <end position="118"/>
    </location>
</feature>
<keyword evidence="3" id="KW-1185">Reference proteome</keyword>
<dbReference type="RefSeq" id="WP_376884957.1">
    <property type="nucleotide sequence ID" value="NZ_JBHUHR010000021.1"/>
</dbReference>
<dbReference type="Gene3D" id="3.40.50.80">
    <property type="entry name" value="Nucleotide-binding domain of ferredoxin-NADP reductase (FNR) module"/>
    <property type="match status" value="1"/>
</dbReference>
<comment type="caution">
    <text evidence="2">The sequence shown here is derived from an EMBL/GenBank/DDBJ whole genome shotgun (WGS) entry which is preliminary data.</text>
</comment>
<evidence type="ECO:0000259" key="1">
    <source>
        <dbReference type="PROSITE" id="PS51384"/>
    </source>
</evidence>
<dbReference type="PANTHER" id="PTHR30157">
    <property type="entry name" value="FERRIC REDUCTASE, NADPH-DEPENDENT"/>
    <property type="match status" value="1"/>
</dbReference>
<reference evidence="3" key="1">
    <citation type="journal article" date="2019" name="Int. J. Syst. Evol. Microbiol.">
        <title>The Global Catalogue of Microorganisms (GCM) 10K type strain sequencing project: providing services to taxonomists for standard genome sequencing and annotation.</title>
        <authorList>
            <consortium name="The Broad Institute Genomics Platform"/>
            <consortium name="The Broad Institute Genome Sequencing Center for Infectious Disease"/>
            <person name="Wu L."/>
            <person name="Ma J."/>
        </authorList>
    </citation>
    <scope>NUCLEOTIDE SEQUENCE [LARGE SCALE GENOMIC DNA]</scope>
    <source>
        <strain evidence="3">CGMCC 1.15180</strain>
    </source>
</reference>
<name>A0ABW4VKK3_9BACT</name>
<dbReference type="InterPro" id="IPR039374">
    <property type="entry name" value="SIP_fam"/>
</dbReference>
<accession>A0ABW4VKK3</accession>
<evidence type="ECO:0000313" key="3">
    <source>
        <dbReference type="Proteomes" id="UP001597361"/>
    </source>
</evidence>
<dbReference type="EMBL" id="JBHUHR010000021">
    <property type="protein sequence ID" value="MFD2034626.1"/>
    <property type="molecule type" value="Genomic_DNA"/>
</dbReference>
<dbReference type="PROSITE" id="PS51384">
    <property type="entry name" value="FAD_FR"/>
    <property type="match status" value="1"/>
</dbReference>
<dbReference type="InterPro" id="IPR013113">
    <property type="entry name" value="SIP_FAD-bd"/>
</dbReference>
<proteinExistence type="predicted"/>
<organism evidence="2 3">
    <name type="scientific">Belliella marina</name>
    <dbReference type="NCBI Taxonomy" id="1644146"/>
    <lineage>
        <taxon>Bacteria</taxon>
        <taxon>Pseudomonadati</taxon>
        <taxon>Bacteroidota</taxon>
        <taxon>Cytophagia</taxon>
        <taxon>Cytophagales</taxon>
        <taxon>Cyclobacteriaceae</taxon>
        <taxon>Belliella</taxon>
    </lineage>
</organism>
<dbReference type="SUPFAM" id="SSF63380">
    <property type="entry name" value="Riboflavin synthase domain-like"/>
    <property type="match status" value="1"/>
</dbReference>
<sequence length="240" mass="27454">MNIEETVFTKLFLNEAIVLEKNEIADKVFHFKIKGDIHFTNYKPGQHLRLLLYPKQAGKLRDRVRTYSVWNYQQSEKEAVVDLAICTHSDGPGSRWAKESVIGTPIFISNPVGKFTLEESKKKIVFIGDVTTLAHYYCFRKHLKESQSIKGIIFGTDELGLFPDFDGSHPFTFLSLKQGNDLQLLNFCRDLNLDNESMIYVGGEGNACIKLHKLFLKDLGIPRKQLKVKPFWIQGKTGLE</sequence>
<dbReference type="PANTHER" id="PTHR30157:SF0">
    <property type="entry name" value="NADPH-DEPENDENT FERRIC-CHELATE REDUCTASE"/>
    <property type="match status" value="1"/>
</dbReference>
<gene>
    <name evidence="2" type="ORF">ACFSKL_07500</name>
</gene>
<evidence type="ECO:0000313" key="2">
    <source>
        <dbReference type="EMBL" id="MFD2034626.1"/>
    </source>
</evidence>
<dbReference type="InterPro" id="IPR039261">
    <property type="entry name" value="FNR_nucleotide-bd"/>
</dbReference>